<evidence type="ECO:0000256" key="2">
    <source>
        <dbReference type="ARBA" id="ARBA00022737"/>
    </source>
</evidence>
<dbReference type="InterPro" id="IPR032675">
    <property type="entry name" value="LRR_dom_sf"/>
</dbReference>
<dbReference type="GO" id="GO:0003676">
    <property type="term" value="F:nucleic acid binding"/>
    <property type="evidence" value="ECO:0007669"/>
    <property type="project" value="InterPro"/>
</dbReference>
<feature type="domain" description="RNase H type-1" evidence="3">
    <location>
        <begin position="267"/>
        <end position="385"/>
    </location>
</feature>
<dbReference type="SUPFAM" id="SSF53098">
    <property type="entry name" value="Ribonuclease H-like"/>
    <property type="match status" value="1"/>
</dbReference>
<organism evidence="5 6">
    <name type="scientific">Brassica cretica</name>
    <name type="common">Mustard</name>
    <dbReference type="NCBI Taxonomy" id="69181"/>
    <lineage>
        <taxon>Eukaryota</taxon>
        <taxon>Viridiplantae</taxon>
        <taxon>Streptophyta</taxon>
        <taxon>Embryophyta</taxon>
        <taxon>Tracheophyta</taxon>
        <taxon>Spermatophyta</taxon>
        <taxon>Magnoliopsida</taxon>
        <taxon>eudicotyledons</taxon>
        <taxon>Gunneridae</taxon>
        <taxon>Pentapetalae</taxon>
        <taxon>rosids</taxon>
        <taxon>malvids</taxon>
        <taxon>Brassicales</taxon>
        <taxon>Brassicaceae</taxon>
        <taxon>Brassiceae</taxon>
        <taxon>Brassica</taxon>
    </lineage>
</organism>
<proteinExistence type="predicted"/>
<dbReference type="InterPro" id="IPR044730">
    <property type="entry name" value="RNase_H-like_dom_plant"/>
</dbReference>
<dbReference type="InterPro" id="IPR002156">
    <property type="entry name" value="RNaseH_domain"/>
</dbReference>
<evidence type="ECO:0000313" key="5">
    <source>
        <dbReference type="EMBL" id="KAF3602461.1"/>
    </source>
</evidence>
<dbReference type="AlphaFoldDB" id="A0A8S9SL87"/>
<dbReference type="InterPro" id="IPR052929">
    <property type="entry name" value="RNase_H-like_EbsB-rel"/>
</dbReference>
<accession>A0A8S9SL87</accession>
<evidence type="ECO:0000313" key="6">
    <source>
        <dbReference type="Proteomes" id="UP000712600"/>
    </source>
</evidence>
<name>A0A8S9SL87_BRACR</name>
<feature type="domain" description="C-JID" evidence="4">
    <location>
        <begin position="138"/>
        <end position="198"/>
    </location>
</feature>
<keyword evidence="2" id="KW-0677">Repeat</keyword>
<dbReference type="EMBL" id="QGKX02000004">
    <property type="protein sequence ID" value="KAF3602461.1"/>
    <property type="molecule type" value="Genomic_DNA"/>
</dbReference>
<dbReference type="InterPro" id="IPR036397">
    <property type="entry name" value="RNaseH_sf"/>
</dbReference>
<dbReference type="InterPro" id="IPR045344">
    <property type="entry name" value="C-JID"/>
</dbReference>
<reference evidence="5" key="1">
    <citation type="submission" date="2019-12" db="EMBL/GenBank/DDBJ databases">
        <title>Genome sequencing and annotation of Brassica cretica.</title>
        <authorList>
            <person name="Studholme D.J."/>
            <person name="Sarris P."/>
        </authorList>
    </citation>
    <scope>NUCLEOTIDE SEQUENCE</scope>
    <source>
        <strain evidence="5">PFS-109/04</strain>
        <tissue evidence="5">Leaf</tissue>
    </source>
</reference>
<dbReference type="Pfam" id="PF13456">
    <property type="entry name" value="RVT_3"/>
    <property type="match status" value="1"/>
</dbReference>
<keyword evidence="1" id="KW-0433">Leucine-rich repeat</keyword>
<dbReference type="InterPro" id="IPR012337">
    <property type="entry name" value="RNaseH-like_sf"/>
</dbReference>
<dbReference type="PANTHER" id="PTHR47074">
    <property type="entry name" value="BNAC02G40300D PROTEIN"/>
    <property type="match status" value="1"/>
</dbReference>
<dbReference type="SUPFAM" id="SSF52058">
    <property type="entry name" value="L domain-like"/>
    <property type="match status" value="1"/>
</dbReference>
<evidence type="ECO:0000259" key="4">
    <source>
        <dbReference type="Pfam" id="PF20160"/>
    </source>
</evidence>
<dbReference type="PANTHER" id="PTHR47074:SF11">
    <property type="entry name" value="REVERSE TRANSCRIPTASE-LIKE PROTEIN"/>
    <property type="match status" value="1"/>
</dbReference>
<dbReference type="Gene3D" id="3.80.10.10">
    <property type="entry name" value="Ribonuclease Inhibitor"/>
    <property type="match status" value="1"/>
</dbReference>
<evidence type="ECO:0000259" key="3">
    <source>
        <dbReference type="Pfam" id="PF13456"/>
    </source>
</evidence>
<sequence>MYLTGTAIKQVPSSISLWPRLIDLHMSYSENLKEFPHVLDTMTVLVMSNTEIQEIPPWIKRISRLRRLVLTGCKKLLSLPHLPSSLSKLDAKDCESLERLDFSFLNQKIDLNFANCFKLNKEARDVIIKTSTNKVTILPGNEMPDYFNYQANGGSLVIKLNERPSSSSMTCKACILLVSKDEVEAAIGRMVNVIHGIKQNSLDVPCSPSDQLLFPALTEHLYIFEFEADVTSDELCFDSSERIERLSITRFGKETTPTGQDPFSGRTDAAWNEANTTAGLGWVVEAQNRVMKFSAPAHFVGSPLAAEGLALREALMKCRDHGISKLRCESDCAQLIKALSSDHVYAELYGIVADIKTISLSFEFIYFAWISREKNKEADVMAKQCLADELVSMNSPNNT</sequence>
<gene>
    <name evidence="5" type="ORF">F2Q69_00039232</name>
</gene>
<dbReference type="Gene3D" id="3.30.420.10">
    <property type="entry name" value="Ribonuclease H-like superfamily/Ribonuclease H"/>
    <property type="match status" value="1"/>
</dbReference>
<evidence type="ECO:0000256" key="1">
    <source>
        <dbReference type="ARBA" id="ARBA00022614"/>
    </source>
</evidence>
<dbReference type="Proteomes" id="UP000712600">
    <property type="component" value="Unassembled WGS sequence"/>
</dbReference>
<comment type="caution">
    <text evidence="5">The sequence shown here is derived from an EMBL/GenBank/DDBJ whole genome shotgun (WGS) entry which is preliminary data.</text>
</comment>
<dbReference type="Pfam" id="PF20160">
    <property type="entry name" value="C-JID"/>
    <property type="match status" value="1"/>
</dbReference>
<dbReference type="CDD" id="cd06222">
    <property type="entry name" value="RNase_H_like"/>
    <property type="match status" value="1"/>
</dbReference>
<protein>
    <recommendedName>
        <fullName evidence="7">RNase H type-1 domain-containing protein</fullName>
    </recommendedName>
</protein>
<dbReference type="GO" id="GO:0004523">
    <property type="term" value="F:RNA-DNA hybrid ribonuclease activity"/>
    <property type="evidence" value="ECO:0007669"/>
    <property type="project" value="InterPro"/>
</dbReference>
<evidence type="ECO:0008006" key="7">
    <source>
        <dbReference type="Google" id="ProtNLM"/>
    </source>
</evidence>